<dbReference type="Proteomes" id="UP000018418">
    <property type="component" value="Unassembled WGS sequence"/>
</dbReference>
<dbReference type="OrthoDB" id="6713382at2"/>
<keyword evidence="3" id="KW-1185">Reference proteome</keyword>
<dbReference type="RefSeq" id="WP_004902836.1">
    <property type="nucleotide sequence ID" value="NZ_BBTI01000005.1"/>
</dbReference>
<accession>V2UPP0</accession>
<dbReference type="EMBL" id="AYEU01000007">
    <property type="protein sequence ID" value="ESK50591.1"/>
    <property type="molecule type" value="Genomic_DNA"/>
</dbReference>
<name>V2UPP0_9GAMM</name>
<feature type="transmembrane region" description="Helical" evidence="1">
    <location>
        <begin position="104"/>
        <end position="124"/>
    </location>
</feature>
<keyword evidence="1" id="KW-0812">Transmembrane</keyword>
<gene>
    <name evidence="2" type="ORF">P255_02574</name>
</gene>
<dbReference type="HOGENOM" id="CLU_1727410_0_0_6"/>
<dbReference type="PATRIC" id="fig|1341683.3.peg.2546"/>
<evidence type="ECO:0000313" key="2">
    <source>
        <dbReference type="EMBL" id="ESK50591.1"/>
    </source>
</evidence>
<protein>
    <submittedName>
        <fullName evidence="2">Uncharacterized protein</fullName>
    </submittedName>
</protein>
<sequence length="147" mass="16862">MSWSKLSLYLLYSLFGLVILHACYIAILGGTAIFFWLDLSLVVVYQLQLKQSLLRSCSLLILPICLLLSLYLHLPFIGLLLPHLSLSAYYFSRRSKQLTKCQHLLLASLLSICLLICLSLQITYLHHLQQHYASFQTDESWQQFGAL</sequence>
<reference evidence="2 3" key="1">
    <citation type="submission" date="2013-10" db="EMBL/GenBank/DDBJ databases">
        <title>The Genome Sequence of Acinetobacter brisouii CIP 110357.</title>
        <authorList>
            <consortium name="The Broad Institute Genomics Platform"/>
            <consortium name="The Broad Institute Genome Sequencing Center for Infectious Disease"/>
            <person name="Cerqueira G."/>
            <person name="Feldgarden M."/>
            <person name="Courvalin P."/>
            <person name="Grillot-Courvalin C."/>
            <person name="Clermont D."/>
            <person name="Rocha E."/>
            <person name="Yoon E.-J."/>
            <person name="Nemec A."/>
            <person name="Young S.K."/>
            <person name="Zeng Q."/>
            <person name="Gargeya S."/>
            <person name="Fitzgerald M."/>
            <person name="Abouelleil A."/>
            <person name="Alvarado L."/>
            <person name="Berlin A.M."/>
            <person name="Chapman S.B."/>
            <person name="Gainer-Dewar J."/>
            <person name="Goldberg J."/>
            <person name="Gnerre S."/>
            <person name="Griggs A."/>
            <person name="Gujja S."/>
            <person name="Hansen M."/>
            <person name="Howarth C."/>
            <person name="Imamovic A."/>
            <person name="Ireland A."/>
            <person name="Larimer J."/>
            <person name="McCowan C."/>
            <person name="Murphy C."/>
            <person name="Pearson M."/>
            <person name="Poon T.W."/>
            <person name="Priest M."/>
            <person name="Roberts A."/>
            <person name="Saif S."/>
            <person name="Shea T."/>
            <person name="Sykes S."/>
            <person name="Wortman J."/>
            <person name="Nusbaum C."/>
            <person name="Birren B."/>
        </authorList>
    </citation>
    <scope>NUCLEOTIDE SEQUENCE [LARGE SCALE GENOMIC DNA]</scope>
    <source>
        <strain evidence="2 3">CIP 110357</strain>
    </source>
</reference>
<keyword evidence="1" id="KW-1133">Transmembrane helix</keyword>
<proteinExistence type="predicted"/>
<dbReference type="AlphaFoldDB" id="V2UPP0"/>
<evidence type="ECO:0000313" key="3">
    <source>
        <dbReference type="Proteomes" id="UP000018418"/>
    </source>
</evidence>
<keyword evidence="1" id="KW-0472">Membrane</keyword>
<feature type="transmembrane region" description="Helical" evidence="1">
    <location>
        <begin position="12"/>
        <end position="45"/>
    </location>
</feature>
<dbReference type="STRING" id="396323.VH98_04085"/>
<comment type="caution">
    <text evidence="2">The sequence shown here is derived from an EMBL/GenBank/DDBJ whole genome shotgun (WGS) entry which is preliminary data.</text>
</comment>
<evidence type="ECO:0000256" key="1">
    <source>
        <dbReference type="SAM" id="Phobius"/>
    </source>
</evidence>
<organism evidence="2 3">
    <name type="scientific">Acinetobacter brisouii CIP 110357</name>
    <dbReference type="NCBI Taxonomy" id="1341683"/>
    <lineage>
        <taxon>Bacteria</taxon>
        <taxon>Pseudomonadati</taxon>
        <taxon>Pseudomonadota</taxon>
        <taxon>Gammaproteobacteria</taxon>
        <taxon>Moraxellales</taxon>
        <taxon>Moraxellaceae</taxon>
        <taxon>Acinetobacter</taxon>
    </lineage>
</organism>